<dbReference type="Gene3D" id="1.10.10.2840">
    <property type="entry name" value="PucR C-terminal helix-turn-helix domain"/>
    <property type="match status" value="1"/>
</dbReference>
<dbReference type="InterPro" id="IPR003018">
    <property type="entry name" value="GAF"/>
</dbReference>
<organism evidence="2 3">
    <name type="scientific">Rhodococcus qingshengii</name>
    <dbReference type="NCBI Taxonomy" id="334542"/>
    <lineage>
        <taxon>Bacteria</taxon>
        <taxon>Bacillati</taxon>
        <taxon>Actinomycetota</taxon>
        <taxon>Actinomycetes</taxon>
        <taxon>Mycobacteriales</taxon>
        <taxon>Nocardiaceae</taxon>
        <taxon>Rhodococcus</taxon>
        <taxon>Rhodococcus erythropolis group</taxon>
    </lineage>
</organism>
<dbReference type="AlphaFoldDB" id="A0A2A5J6F4"/>
<evidence type="ECO:0000313" key="2">
    <source>
        <dbReference type="EMBL" id="PCK25170.1"/>
    </source>
</evidence>
<protein>
    <submittedName>
        <fullName evidence="2">GAF domain-containing protein</fullName>
    </submittedName>
</protein>
<dbReference type="PANTHER" id="PTHR33744">
    <property type="entry name" value="CARBOHYDRATE DIACID REGULATOR"/>
    <property type="match status" value="1"/>
</dbReference>
<evidence type="ECO:0000259" key="1">
    <source>
        <dbReference type="SMART" id="SM00065"/>
    </source>
</evidence>
<dbReference type="InterPro" id="IPR029016">
    <property type="entry name" value="GAF-like_dom_sf"/>
</dbReference>
<feature type="domain" description="GAF" evidence="1">
    <location>
        <begin position="94"/>
        <end position="245"/>
    </location>
</feature>
<dbReference type="InterPro" id="IPR051448">
    <property type="entry name" value="CdaR-like_regulators"/>
</dbReference>
<sequence>MDPPVCSLFGVTAPDSDSDSAPNVIAALFDVTSDAVGDEHVEQVLAEFGFGATEVAETAARIRASRSEFRRLRRRENELAVLYSSARELAQVRDVDTLLQRLVNRAHDIMGTDVTYLSEFDVITRDLNVRKTAGAVSPELQHLQVPAGAGLVSAIAESRAAQWVQNYSDYTQSRHDEVVDAAIVAEGLVAILGVPMLSDGQILGVLFAADRRERRFTADQIALLSALADHASVVLQTARALDRAEESAAETGRALDELREHVSARDKSNIVHQDLIHAVLRGGGYAQVARTLSSSLERSTVVVDSELRPLVKSSGEQITTVPMSLPPAVSEAIDQSRRSGRCTFVADSETVIQLVSAVTAGESFLGAILLNHSDAPIGPVELRTVERAAQVTAILVLQHSAAAAADRRARDELVADLLSTAPERRRDLERRTRNLGISLGELDTVLVVSVAPELRTAALRAIGQSLPVAGLAAQHAGLIAVVSRSGNPAAAATVIHRQITGSVGPHAVVIAPATAERPEELPARFTSALRTARLLSALGKTDGAVTTASYLPYTVLFGENPESLHQFIDEVIGPVLAYDRDKDTDLTATLRALVRNDGSPTKAARALNYHPNTVVQRLDRIRTLLGHSWREDENFFRVSMATRLDELREVGPEEGGSDINDSGDGA</sequence>
<name>A0A2A5J6F4_RHOSG</name>
<dbReference type="SMART" id="SM00065">
    <property type="entry name" value="GAF"/>
    <property type="match status" value="1"/>
</dbReference>
<dbReference type="InterPro" id="IPR025736">
    <property type="entry name" value="PucR_C-HTH_dom"/>
</dbReference>
<dbReference type="PANTHER" id="PTHR33744:SF1">
    <property type="entry name" value="DNA-BINDING TRANSCRIPTIONAL ACTIVATOR ADER"/>
    <property type="match status" value="1"/>
</dbReference>
<evidence type="ECO:0000313" key="3">
    <source>
        <dbReference type="Proteomes" id="UP000230886"/>
    </source>
</evidence>
<accession>A0A2A5J6F4</accession>
<reference evidence="2 3" key="1">
    <citation type="submission" date="2017-07" db="EMBL/GenBank/DDBJ databases">
        <title>Draft sequence of Rhodococcus enclensis 23b-28.</title>
        <authorList>
            <person name="Besaury L."/>
            <person name="Sancelme M."/>
            <person name="Amato P."/>
            <person name="Lallement A."/>
            <person name="Delort A.-M."/>
        </authorList>
    </citation>
    <scope>NUCLEOTIDE SEQUENCE [LARGE SCALE GENOMIC DNA]</scope>
    <source>
        <strain evidence="2 3">23b-28</strain>
    </source>
</reference>
<dbReference type="InterPro" id="IPR042070">
    <property type="entry name" value="PucR_C-HTH_sf"/>
</dbReference>
<gene>
    <name evidence="2" type="ORF">CHR55_22260</name>
</gene>
<dbReference type="Pfam" id="PF13185">
    <property type="entry name" value="GAF_2"/>
    <property type="match status" value="1"/>
</dbReference>
<dbReference type="Pfam" id="PF13556">
    <property type="entry name" value="HTH_30"/>
    <property type="match status" value="1"/>
</dbReference>
<comment type="caution">
    <text evidence="2">The sequence shown here is derived from an EMBL/GenBank/DDBJ whole genome shotgun (WGS) entry which is preliminary data.</text>
</comment>
<dbReference type="Gene3D" id="3.30.450.40">
    <property type="match status" value="1"/>
</dbReference>
<dbReference type="EMBL" id="NOVD01000019">
    <property type="protein sequence ID" value="PCK25170.1"/>
    <property type="molecule type" value="Genomic_DNA"/>
</dbReference>
<dbReference type="SUPFAM" id="SSF55781">
    <property type="entry name" value="GAF domain-like"/>
    <property type="match status" value="1"/>
</dbReference>
<dbReference type="Proteomes" id="UP000230886">
    <property type="component" value="Unassembled WGS sequence"/>
</dbReference>
<proteinExistence type="predicted"/>